<feature type="binding site" evidence="2">
    <location>
        <position position="96"/>
    </location>
    <ligand>
        <name>Cu cation</name>
        <dbReference type="ChEBI" id="CHEBI:23378"/>
    </ligand>
</feature>
<accession>A0A5P2G6Y5</accession>
<evidence type="ECO:0000256" key="3">
    <source>
        <dbReference type="PIRSR" id="PIRSR603782-2"/>
    </source>
</evidence>
<dbReference type="InterPro" id="IPR003782">
    <property type="entry name" value="SCO1/SenC"/>
</dbReference>
<evidence type="ECO:0000256" key="2">
    <source>
        <dbReference type="PIRSR" id="PIRSR603782-1"/>
    </source>
</evidence>
<feature type="disulfide bond" description="Redox-active" evidence="3">
    <location>
        <begin position="92"/>
        <end position="96"/>
    </location>
</feature>
<evidence type="ECO:0000313" key="5">
    <source>
        <dbReference type="EMBL" id="QES90468.1"/>
    </source>
</evidence>
<sequence>MNKKAFIGILLALGIPIVSFFMMKYLSDNAIHMPRHYLLDSITTTVKDGKQKKDSVWHTLANIHLVNQLGDSVDLYSIKNKVIVADLFFTSCGSICPSLTRHMSMMQKSFLKGGGTRMEEDSSNVQFLSFSIDPERDTVAKLKKYADQYGVIHDNWWFLTGNKDSIYNYIFQELKVDKFSDQPIDPNFAHTAYFVLIDKNYQVRGYYNGLDTIDALPRMANDIGLLIVEKDKAHPSPLPFDPNTLAIIGIIAAIIVLIIMKRIQLKSKKEILESK</sequence>
<gene>
    <name evidence="5" type="ORF">E0W69_018005</name>
</gene>
<dbReference type="Pfam" id="PF02630">
    <property type="entry name" value="SCO1-SenC"/>
    <property type="match status" value="1"/>
</dbReference>
<reference evidence="5 6" key="1">
    <citation type="submission" date="2019-09" db="EMBL/GenBank/DDBJ databases">
        <title>Complete genome sequence of Arachidicoccus sp. B3-10 isolated from apple orchard soil.</title>
        <authorList>
            <person name="Kim H.S."/>
            <person name="Han K.-I."/>
            <person name="Suh M.K."/>
            <person name="Lee K.C."/>
            <person name="Eom M.K."/>
            <person name="Kim J.-S."/>
            <person name="Kang S.W."/>
            <person name="Sin Y."/>
            <person name="Lee J.-S."/>
        </authorList>
    </citation>
    <scope>NUCLEOTIDE SEQUENCE [LARGE SCALE GENOMIC DNA]</scope>
    <source>
        <strain evidence="5 6">B3-10</strain>
    </source>
</reference>
<protein>
    <submittedName>
        <fullName evidence="5">SCO family protein</fullName>
    </submittedName>
</protein>
<proteinExistence type="inferred from homology"/>
<dbReference type="PANTHER" id="PTHR12151">
    <property type="entry name" value="ELECTRON TRANSPORT PROTIN SCO1/SENC FAMILY MEMBER"/>
    <property type="match status" value="1"/>
</dbReference>
<keyword evidence="2" id="KW-0186">Copper</keyword>
<keyword evidence="3" id="KW-1015">Disulfide bond</keyword>
<comment type="similarity">
    <text evidence="1">Belongs to the SCO1/2 family.</text>
</comment>
<keyword evidence="4" id="KW-1133">Transmembrane helix</keyword>
<dbReference type="InterPro" id="IPR036249">
    <property type="entry name" value="Thioredoxin-like_sf"/>
</dbReference>
<dbReference type="SUPFAM" id="SSF52833">
    <property type="entry name" value="Thioredoxin-like"/>
    <property type="match status" value="1"/>
</dbReference>
<keyword evidence="4" id="KW-0472">Membrane</keyword>
<dbReference type="CDD" id="cd02968">
    <property type="entry name" value="SCO"/>
    <property type="match status" value="1"/>
</dbReference>
<evidence type="ECO:0000256" key="4">
    <source>
        <dbReference type="SAM" id="Phobius"/>
    </source>
</evidence>
<feature type="binding site" evidence="2">
    <location>
        <position position="190"/>
    </location>
    <ligand>
        <name>Cu cation</name>
        <dbReference type="ChEBI" id="CHEBI:23378"/>
    </ligand>
</feature>
<keyword evidence="4" id="KW-0812">Transmembrane</keyword>
<feature type="transmembrane region" description="Helical" evidence="4">
    <location>
        <begin position="244"/>
        <end position="260"/>
    </location>
</feature>
<organism evidence="5 6">
    <name type="scientific">Rhizosphaericola mali</name>
    <dbReference type="NCBI Taxonomy" id="2545455"/>
    <lineage>
        <taxon>Bacteria</taxon>
        <taxon>Pseudomonadati</taxon>
        <taxon>Bacteroidota</taxon>
        <taxon>Chitinophagia</taxon>
        <taxon>Chitinophagales</taxon>
        <taxon>Chitinophagaceae</taxon>
        <taxon>Rhizosphaericola</taxon>
    </lineage>
</organism>
<name>A0A5P2G6Y5_9BACT</name>
<evidence type="ECO:0000256" key="1">
    <source>
        <dbReference type="ARBA" id="ARBA00010996"/>
    </source>
</evidence>
<dbReference type="EMBL" id="CP044016">
    <property type="protein sequence ID" value="QES90468.1"/>
    <property type="molecule type" value="Genomic_DNA"/>
</dbReference>
<dbReference type="Proteomes" id="UP000292424">
    <property type="component" value="Chromosome"/>
</dbReference>
<dbReference type="AlphaFoldDB" id="A0A5P2G6Y5"/>
<keyword evidence="6" id="KW-1185">Reference proteome</keyword>
<keyword evidence="2" id="KW-0479">Metal-binding</keyword>
<dbReference type="GO" id="GO:0046872">
    <property type="term" value="F:metal ion binding"/>
    <property type="evidence" value="ECO:0007669"/>
    <property type="project" value="UniProtKB-KW"/>
</dbReference>
<dbReference type="PANTHER" id="PTHR12151:SF25">
    <property type="entry name" value="LINALOOL DEHYDRATASE_ISOMERASE DOMAIN-CONTAINING PROTEIN"/>
    <property type="match status" value="1"/>
</dbReference>
<dbReference type="Gene3D" id="3.40.30.10">
    <property type="entry name" value="Glutaredoxin"/>
    <property type="match status" value="1"/>
</dbReference>
<dbReference type="KEGG" id="arac:E0W69_018005"/>
<evidence type="ECO:0000313" key="6">
    <source>
        <dbReference type="Proteomes" id="UP000292424"/>
    </source>
</evidence>
<dbReference type="OrthoDB" id="9811998at2"/>
<dbReference type="RefSeq" id="WP_131331449.1">
    <property type="nucleotide sequence ID" value="NZ_CP044016.1"/>
</dbReference>
<feature type="binding site" evidence="2">
    <location>
        <position position="92"/>
    </location>
    <ligand>
        <name>Cu cation</name>
        <dbReference type="ChEBI" id="CHEBI:23378"/>
    </ligand>
</feature>